<feature type="non-terminal residue" evidence="1">
    <location>
        <position position="1"/>
    </location>
</feature>
<protein>
    <submittedName>
        <fullName evidence="1">Uncharacterized protein</fullName>
    </submittedName>
</protein>
<proteinExistence type="predicted"/>
<dbReference type="EMBL" id="JAXCGZ010012325">
    <property type="protein sequence ID" value="KAK7073642.1"/>
    <property type="molecule type" value="Genomic_DNA"/>
</dbReference>
<sequence>SWTTMFYNKKKKNGQVSWSPSRFLPKYDSGRRKRGTIEKRIHKFLLYIKYSMLLQASNVEPDKKNARFLSLTYKL</sequence>
<name>A0AAN9A8C3_HALRR</name>
<comment type="caution">
    <text evidence="1">The sequence shown here is derived from an EMBL/GenBank/DDBJ whole genome shotgun (WGS) entry which is preliminary data.</text>
</comment>
<dbReference type="AlphaFoldDB" id="A0AAN9A8C3"/>
<feature type="non-terminal residue" evidence="1">
    <location>
        <position position="75"/>
    </location>
</feature>
<organism evidence="1 2">
    <name type="scientific">Halocaridina rubra</name>
    <name type="common">Hawaiian red shrimp</name>
    <dbReference type="NCBI Taxonomy" id="373956"/>
    <lineage>
        <taxon>Eukaryota</taxon>
        <taxon>Metazoa</taxon>
        <taxon>Ecdysozoa</taxon>
        <taxon>Arthropoda</taxon>
        <taxon>Crustacea</taxon>
        <taxon>Multicrustacea</taxon>
        <taxon>Malacostraca</taxon>
        <taxon>Eumalacostraca</taxon>
        <taxon>Eucarida</taxon>
        <taxon>Decapoda</taxon>
        <taxon>Pleocyemata</taxon>
        <taxon>Caridea</taxon>
        <taxon>Atyoidea</taxon>
        <taxon>Atyidae</taxon>
        <taxon>Halocaridina</taxon>
    </lineage>
</organism>
<reference evidence="1 2" key="1">
    <citation type="submission" date="2023-11" db="EMBL/GenBank/DDBJ databases">
        <title>Halocaridina rubra genome assembly.</title>
        <authorList>
            <person name="Smith C."/>
        </authorList>
    </citation>
    <scope>NUCLEOTIDE SEQUENCE [LARGE SCALE GENOMIC DNA]</scope>
    <source>
        <strain evidence="1">EP-1</strain>
        <tissue evidence="1">Whole</tissue>
    </source>
</reference>
<evidence type="ECO:0000313" key="2">
    <source>
        <dbReference type="Proteomes" id="UP001381693"/>
    </source>
</evidence>
<keyword evidence="2" id="KW-1185">Reference proteome</keyword>
<gene>
    <name evidence="1" type="ORF">SK128_019240</name>
</gene>
<evidence type="ECO:0000313" key="1">
    <source>
        <dbReference type="EMBL" id="KAK7073642.1"/>
    </source>
</evidence>
<dbReference type="Proteomes" id="UP001381693">
    <property type="component" value="Unassembled WGS sequence"/>
</dbReference>
<accession>A0AAN9A8C3</accession>